<keyword evidence="5" id="KW-0808">Transferase</keyword>
<evidence type="ECO:0000256" key="10">
    <source>
        <dbReference type="ARBA" id="ARBA00029774"/>
    </source>
</evidence>
<organism evidence="13 14">
    <name type="scientific">Candidatus Opimibacter skivensis</name>
    <dbReference type="NCBI Taxonomy" id="2982028"/>
    <lineage>
        <taxon>Bacteria</taxon>
        <taxon>Pseudomonadati</taxon>
        <taxon>Bacteroidota</taxon>
        <taxon>Saprospiria</taxon>
        <taxon>Saprospirales</taxon>
        <taxon>Saprospiraceae</taxon>
        <taxon>Candidatus Opimibacter</taxon>
    </lineage>
</organism>
<evidence type="ECO:0000256" key="4">
    <source>
        <dbReference type="ARBA" id="ARBA00022490"/>
    </source>
</evidence>
<dbReference type="SUPFAM" id="SSF55821">
    <property type="entry name" value="YrdC/RibB"/>
    <property type="match status" value="1"/>
</dbReference>
<reference evidence="13 14" key="1">
    <citation type="submission" date="2020-10" db="EMBL/GenBank/DDBJ databases">
        <title>Connecting structure to function with the recovery of over 1000 high-quality activated sludge metagenome-assembled genomes encoding full-length rRNA genes using long-read sequencing.</title>
        <authorList>
            <person name="Singleton C.M."/>
            <person name="Petriglieri F."/>
            <person name="Kristensen J.M."/>
            <person name="Kirkegaard R.H."/>
            <person name="Michaelsen T.Y."/>
            <person name="Andersen M.H."/>
            <person name="Karst S.M."/>
            <person name="Dueholm M.S."/>
            <person name="Nielsen P.H."/>
            <person name="Albertsen M."/>
        </authorList>
    </citation>
    <scope>NUCLEOTIDE SEQUENCE [LARGE SCALE GENOMIC DNA]</scope>
    <source>
        <strain evidence="13">Ribe_18-Q3-R11-54_MAXAC.273</strain>
    </source>
</reference>
<evidence type="ECO:0000256" key="11">
    <source>
        <dbReference type="ARBA" id="ARBA00048366"/>
    </source>
</evidence>
<comment type="similarity">
    <text evidence="2">Belongs to the SUA5 family.</text>
</comment>
<dbReference type="PROSITE" id="PS51163">
    <property type="entry name" value="YRDC"/>
    <property type="match status" value="1"/>
</dbReference>
<dbReference type="GO" id="GO:0005524">
    <property type="term" value="F:ATP binding"/>
    <property type="evidence" value="ECO:0007669"/>
    <property type="project" value="UniProtKB-KW"/>
</dbReference>
<protein>
    <recommendedName>
        <fullName evidence="10">L-threonylcarbamoyladenylate synthase</fullName>
        <ecNumber evidence="3">2.7.7.87</ecNumber>
    </recommendedName>
    <alternativeName>
        <fullName evidence="10">L-threonylcarbamoyladenylate synthase</fullName>
    </alternativeName>
</protein>
<dbReference type="GO" id="GO:0006450">
    <property type="term" value="P:regulation of translational fidelity"/>
    <property type="evidence" value="ECO:0007669"/>
    <property type="project" value="TreeGrafter"/>
</dbReference>
<dbReference type="GO" id="GO:0005737">
    <property type="term" value="C:cytoplasm"/>
    <property type="evidence" value="ECO:0007669"/>
    <property type="project" value="UniProtKB-SubCell"/>
</dbReference>
<dbReference type="PANTHER" id="PTHR17490:SF16">
    <property type="entry name" value="THREONYLCARBAMOYL-AMP SYNTHASE"/>
    <property type="match status" value="1"/>
</dbReference>
<dbReference type="GO" id="GO:0000049">
    <property type="term" value="F:tRNA binding"/>
    <property type="evidence" value="ECO:0007669"/>
    <property type="project" value="TreeGrafter"/>
</dbReference>
<evidence type="ECO:0000313" key="14">
    <source>
        <dbReference type="Proteomes" id="UP000808337"/>
    </source>
</evidence>
<evidence type="ECO:0000256" key="9">
    <source>
        <dbReference type="ARBA" id="ARBA00022840"/>
    </source>
</evidence>
<dbReference type="Gene3D" id="3.90.870.10">
    <property type="entry name" value="DHBP synthase"/>
    <property type="match status" value="1"/>
</dbReference>
<dbReference type="GO" id="GO:0003725">
    <property type="term" value="F:double-stranded RNA binding"/>
    <property type="evidence" value="ECO:0007669"/>
    <property type="project" value="InterPro"/>
</dbReference>
<sequence length="209" mass="23425">MTYTLHQAKFIVFIIFMYQDHIQKVIDQAIFVLNQGGVLLYPADTIWGIGCDATIQAAIEKVYDIKGRESQKPLIVLVSDLKQLYSVVASVHPRIDTLLHFHERPLTVIYPQAKKEYQHLAARDGSLAVRIVKSGFCHDLITAYERPLVSTSANRSGEPSPSKFGSISSQIISLVDYSVPAFTEKEITGLPSVIARYDDNGELDFLRQN</sequence>
<accession>A0A9D7SSD5</accession>
<keyword evidence="8" id="KW-0547">Nucleotide-binding</keyword>
<comment type="catalytic activity">
    <reaction evidence="11">
        <text>L-threonine + hydrogencarbonate + ATP = L-threonylcarbamoyladenylate + diphosphate + H2O</text>
        <dbReference type="Rhea" id="RHEA:36407"/>
        <dbReference type="ChEBI" id="CHEBI:15377"/>
        <dbReference type="ChEBI" id="CHEBI:17544"/>
        <dbReference type="ChEBI" id="CHEBI:30616"/>
        <dbReference type="ChEBI" id="CHEBI:33019"/>
        <dbReference type="ChEBI" id="CHEBI:57926"/>
        <dbReference type="ChEBI" id="CHEBI:73682"/>
        <dbReference type="EC" id="2.7.7.87"/>
    </reaction>
</comment>
<evidence type="ECO:0000259" key="12">
    <source>
        <dbReference type="PROSITE" id="PS51163"/>
    </source>
</evidence>
<evidence type="ECO:0000256" key="1">
    <source>
        <dbReference type="ARBA" id="ARBA00004496"/>
    </source>
</evidence>
<keyword evidence="4" id="KW-0963">Cytoplasm</keyword>
<evidence type="ECO:0000256" key="3">
    <source>
        <dbReference type="ARBA" id="ARBA00012584"/>
    </source>
</evidence>
<evidence type="ECO:0000256" key="7">
    <source>
        <dbReference type="ARBA" id="ARBA00022695"/>
    </source>
</evidence>
<proteinExistence type="inferred from homology"/>
<keyword evidence="9" id="KW-0067">ATP-binding</keyword>
<dbReference type="InterPro" id="IPR017945">
    <property type="entry name" value="DHBP_synth_RibB-like_a/b_dom"/>
</dbReference>
<name>A0A9D7SSD5_9BACT</name>
<evidence type="ECO:0000256" key="8">
    <source>
        <dbReference type="ARBA" id="ARBA00022741"/>
    </source>
</evidence>
<keyword evidence="7" id="KW-0548">Nucleotidyltransferase</keyword>
<dbReference type="AlphaFoldDB" id="A0A9D7SSD5"/>
<evidence type="ECO:0000256" key="6">
    <source>
        <dbReference type="ARBA" id="ARBA00022694"/>
    </source>
</evidence>
<dbReference type="GO" id="GO:0061710">
    <property type="term" value="F:L-threonylcarbamoyladenylate synthase"/>
    <property type="evidence" value="ECO:0007669"/>
    <property type="project" value="UniProtKB-EC"/>
</dbReference>
<evidence type="ECO:0000313" key="13">
    <source>
        <dbReference type="EMBL" id="MBK9981254.1"/>
    </source>
</evidence>
<dbReference type="Proteomes" id="UP000808337">
    <property type="component" value="Unassembled WGS sequence"/>
</dbReference>
<dbReference type="EC" id="2.7.7.87" evidence="3"/>
<comment type="caution">
    <text evidence="13">The sequence shown here is derived from an EMBL/GenBank/DDBJ whole genome shotgun (WGS) entry which is preliminary data.</text>
</comment>
<feature type="domain" description="YrdC-like" evidence="12">
    <location>
        <begin position="23"/>
        <end position="209"/>
    </location>
</feature>
<dbReference type="Pfam" id="PF01300">
    <property type="entry name" value="Sua5_yciO_yrdC"/>
    <property type="match status" value="1"/>
</dbReference>
<dbReference type="InterPro" id="IPR050156">
    <property type="entry name" value="TC-AMP_synthase_SUA5"/>
</dbReference>
<dbReference type="EMBL" id="JADKGY010000001">
    <property type="protein sequence ID" value="MBK9981254.1"/>
    <property type="molecule type" value="Genomic_DNA"/>
</dbReference>
<dbReference type="GO" id="GO:0008033">
    <property type="term" value="P:tRNA processing"/>
    <property type="evidence" value="ECO:0007669"/>
    <property type="project" value="UniProtKB-KW"/>
</dbReference>
<evidence type="ECO:0000256" key="2">
    <source>
        <dbReference type="ARBA" id="ARBA00007663"/>
    </source>
</evidence>
<comment type="subcellular location">
    <subcellularLocation>
        <location evidence="1">Cytoplasm</location>
    </subcellularLocation>
</comment>
<evidence type="ECO:0000256" key="5">
    <source>
        <dbReference type="ARBA" id="ARBA00022679"/>
    </source>
</evidence>
<dbReference type="PANTHER" id="PTHR17490">
    <property type="entry name" value="SUA5"/>
    <property type="match status" value="1"/>
</dbReference>
<dbReference type="InterPro" id="IPR006070">
    <property type="entry name" value="Sua5-like_dom"/>
</dbReference>
<gene>
    <name evidence="13" type="ORF">IPP15_02315</name>
</gene>
<keyword evidence="6" id="KW-0819">tRNA processing</keyword>